<gene>
    <name evidence="2" type="ORF">CJ198_03495</name>
</gene>
<evidence type="ECO:0000313" key="3">
    <source>
        <dbReference type="Proteomes" id="UP000235703"/>
    </source>
</evidence>
<keyword evidence="3" id="KW-1185">Reference proteome</keyword>
<dbReference type="EMBL" id="PNFZ01000002">
    <property type="protein sequence ID" value="PMB98425.1"/>
    <property type="molecule type" value="Genomic_DNA"/>
</dbReference>
<feature type="compositionally biased region" description="Basic and acidic residues" evidence="1">
    <location>
        <begin position="17"/>
        <end position="27"/>
    </location>
</feature>
<proteinExistence type="predicted"/>
<accession>A0A2N6PIB2</accession>
<comment type="caution">
    <text evidence="2">The sequence shown here is derived from an EMBL/GenBank/DDBJ whole genome shotgun (WGS) entry which is preliminary data.</text>
</comment>
<organism evidence="2 3">
    <name type="scientific">Brevibacterium luteolum</name>
    <dbReference type="NCBI Taxonomy" id="199591"/>
    <lineage>
        <taxon>Bacteria</taxon>
        <taxon>Bacillati</taxon>
        <taxon>Actinomycetota</taxon>
        <taxon>Actinomycetes</taxon>
        <taxon>Micrococcales</taxon>
        <taxon>Brevibacteriaceae</taxon>
        <taxon>Brevibacterium</taxon>
    </lineage>
</organism>
<reference evidence="2 3" key="1">
    <citation type="submission" date="2017-09" db="EMBL/GenBank/DDBJ databases">
        <title>Bacterial strain isolated from the female urinary microbiota.</title>
        <authorList>
            <person name="Thomas-White K."/>
            <person name="Kumar N."/>
            <person name="Forster S."/>
            <person name="Putonti C."/>
            <person name="Lawley T."/>
            <person name="Wolfe A.J."/>
        </authorList>
    </citation>
    <scope>NUCLEOTIDE SEQUENCE [LARGE SCALE GENOMIC DNA]</scope>
    <source>
        <strain evidence="2 3">UMB0680</strain>
    </source>
</reference>
<dbReference type="AlphaFoldDB" id="A0A2N6PIB2"/>
<feature type="region of interest" description="Disordered" evidence="1">
    <location>
        <begin position="1"/>
        <end position="27"/>
    </location>
</feature>
<sequence>MAEASGPKVTILMPTSRADHQSRESSTRLKSLLDEAGRKLAETGVEAKEAKEILGPLNDLVNDGPFWRHQADGLALYAAAGMTLTYRLGVPLSEHVSVGESMTVRPIAPALAQSHAFYILAMSRNKVRLFDATKDSIVELDLGETVPQSMDDVVDPDERQRQLQSRSIGGDRAMFHGHGAGGEVDRIFVEKFVKAVGEGVGTLLGKARSQPLILAAVAEAMPLFKPVCTYPALLDEMVTGNPDDRTPGQLHADAWEVVMPAFAERDDAAYARFADAQGTGRGVTQTDVIREAAAEGRVDTLFINPSLSASEGSGDVDSAILSTLQNSGTIVIISDGRVENVAALMRY</sequence>
<dbReference type="InterPro" id="IPR041289">
    <property type="entry name" value="Bact_RF_family3"/>
</dbReference>
<protein>
    <submittedName>
        <fullName evidence="2">Uncharacterized protein</fullName>
    </submittedName>
</protein>
<evidence type="ECO:0000313" key="2">
    <source>
        <dbReference type="EMBL" id="PMB98425.1"/>
    </source>
</evidence>
<dbReference type="Pfam" id="PF18845">
    <property type="entry name" value="baeRF_family3"/>
    <property type="match status" value="1"/>
</dbReference>
<name>A0A2N6PIB2_9MICO</name>
<dbReference type="Proteomes" id="UP000235703">
    <property type="component" value="Unassembled WGS sequence"/>
</dbReference>
<evidence type="ECO:0000256" key="1">
    <source>
        <dbReference type="SAM" id="MobiDB-lite"/>
    </source>
</evidence>